<dbReference type="AlphaFoldDB" id="A0A8E2EPG9"/>
<feature type="region of interest" description="Disordered" evidence="1">
    <location>
        <begin position="1"/>
        <end position="62"/>
    </location>
</feature>
<feature type="compositionally biased region" description="Low complexity" evidence="1">
    <location>
        <begin position="45"/>
        <end position="58"/>
    </location>
</feature>
<dbReference type="EMBL" id="KV750942">
    <property type="protein sequence ID" value="OCL02502.1"/>
    <property type="molecule type" value="Genomic_DNA"/>
</dbReference>
<feature type="non-terminal residue" evidence="2">
    <location>
        <position position="92"/>
    </location>
</feature>
<sequence length="92" mass="9657">MASNASSPAYPPPPSAMLPPPVPSPSNRSASSSSSRKRKREHSDAASSASSTSDFSKSVKQQVIRTDNGTTCWHCGASPTDICHVIGKKDRS</sequence>
<keyword evidence="3" id="KW-1185">Reference proteome</keyword>
<name>A0A8E2EPG9_9PEZI</name>
<reference evidence="2 3" key="1">
    <citation type="journal article" date="2016" name="Nat. Commun.">
        <title>Ectomycorrhizal ecology is imprinted in the genome of the dominant symbiotic fungus Cenococcum geophilum.</title>
        <authorList>
            <consortium name="DOE Joint Genome Institute"/>
            <person name="Peter M."/>
            <person name="Kohler A."/>
            <person name="Ohm R.A."/>
            <person name="Kuo A."/>
            <person name="Krutzmann J."/>
            <person name="Morin E."/>
            <person name="Arend M."/>
            <person name="Barry K.W."/>
            <person name="Binder M."/>
            <person name="Choi C."/>
            <person name="Clum A."/>
            <person name="Copeland A."/>
            <person name="Grisel N."/>
            <person name="Haridas S."/>
            <person name="Kipfer T."/>
            <person name="LaButti K."/>
            <person name="Lindquist E."/>
            <person name="Lipzen A."/>
            <person name="Maire R."/>
            <person name="Meier B."/>
            <person name="Mihaltcheva S."/>
            <person name="Molinier V."/>
            <person name="Murat C."/>
            <person name="Poggeler S."/>
            <person name="Quandt C.A."/>
            <person name="Sperisen C."/>
            <person name="Tritt A."/>
            <person name="Tisserant E."/>
            <person name="Crous P.W."/>
            <person name="Henrissat B."/>
            <person name="Nehls U."/>
            <person name="Egli S."/>
            <person name="Spatafora J.W."/>
            <person name="Grigoriev I.V."/>
            <person name="Martin F.M."/>
        </authorList>
    </citation>
    <scope>NUCLEOTIDE SEQUENCE [LARGE SCALE GENOMIC DNA]</scope>
    <source>
        <strain evidence="2 3">CBS 207.34</strain>
    </source>
</reference>
<organism evidence="2 3">
    <name type="scientific">Glonium stellatum</name>
    <dbReference type="NCBI Taxonomy" id="574774"/>
    <lineage>
        <taxon>Eukaryota</taxon>
        <taxon>Fungi</taxon>
        <taxon>Dikarya</taxon>
        <taxon>Ascomycota</taxon>
        <taxon>Pezizomycotina</taxon>
        <taxon>Dothideomycetes</taxon>
        <taxon>Pleosporomycetidae</taxon>
        <taxon>Gloniales</taxon>
        <taxon>Gloniaceae</taxon>
        <taxon>Glonium</taxon>
    </lineage>
</organism>
<evidence type="ECO:0000313" key="3">
    <source>
        <dbReference type="Proteomes" id="UP000250140"/>
    </source>
</evidence>
<feature type="compositionally biased region" description="Low complexity" evidence="1">
    <location>
        <begin position="25"/>
        <end position="34"/>
    </location>
</feature>
<proteinExistence type="predicted"/>
<dbReference type="Proteomes" id="UP000250140">
    <property type="component" value="Unassembled WGS sequence"/>
</dbReference>
<evidence type="ECO:0000256" key="1">
    <source>
        <dbReference type="SAM" id="MobiDB-lite"/>
    </source>
</evidence>
<dbReference type="OrthoDB" id="5352262at2759"/>
<accession>A0A8E2EPG9</accession>
<protein>
    <submittedName>
        <fullName evidence="2">Uncharacterized protein</fullName>
    </submittedName>
</protein>
<feature type="compositionally biased region" description="Pro residues" evidence="1">
    <location>
        <begin position="9"/>
        <end position="24"/>
    </location>
</feature>
<evidence type="ECO:0000313" key="2">
    <source>
        <dbReference type="EMBL" id="OCL02502.1"/>
    </source>
</evidence>
<gene>
    <name evidence="2" type="ORF">AOQ84DRAFT_228931</name>
</gene>